<feature type="signal peptide" evidence="2">
    <location>
        <begin position="1"/>
        <end position="21"/>
    </location>
</feature>
<dbReference type="Gene3D" id="2.40.160.20">
    <property type="match status" value="1"/>
</dbReference>
<gene>
    <name evidence="4" type="ORF">DCS45_04410</name>
</gene>
<evidence type="ECO:0000256" key="2">
    <source>
        <dbReference type="SAM" id="SignalP"/>
    </source>
</evidence>
<dbReference type="EMBL" id="DMVW01000045">
    <property type="protein sequence ID" value="HAR51109.1"/>
    <property type="molecule type" value="Genomic_DNA"/>
</dbReference>
<dbReference type="RefSeq" id="WP_339854091.1">
    <property type="nucleotide sequence ID" value="NZ_CAXAXR010000007.1"/>
</dbReference>
<evidence type="ECO:0000256" key="1">
    <source>
        <dbReference type="ARBA" id="ARBA00022729"/>
    </source>
</evidence>
<accession>A0A348W997</accession>
<dbReference type="InterPro" id="IPR011250">
    <property type="entry name" value="OMP/PagP_B-barrel"/>
</dbReference>
<organism evidence="4 5">
    <name type="scientific">Roseovarius nubinhibens</name>
    <dbReference type="NCBI Taxonomy" id="314263"/>
    <lineage>
        <taxon>Bacteria</taxon>
        <taxon>Pseudomonadati</taxon>
        <taxon>Pseudomonadota</taxon>
        <taxon>Alphaproteobacteria</taxon>
        <taxon>Rhodobacterales</taxon>
        <taxon>Roseobacteraceae</taxon>
        <taxon>Roseovarius</taxon>
    </lineage>
</organism>
<feature type="domain" description="Outer membrane protein beta-barrel" evidence="3">
    <location>
        <begin position="11"/>
        <end position="228"/>
    </location>
</feature>
<proteinExistence type="predicted"/>
<reference evidence="4 5" key="1">
    <citation type="journal article" date="2018" name="Nat. Biotechnol.">
        <title>A standardized bacterial taxonomy based on genome phylogeny substantially revises the tree of life.</title>
        <authorList>
            <person name="Parks D.H."/>
            <person name="Chuvochina M."/>
            <person name="Waite D.W."/>
            <person name="Rinke C."/>
            <person name="Skarshewski A."/>
            <person name="Chaumeil P.A."/>
            <person name="Hugenholtz P."/>
        </authorList>
    </citation>
    <scope>NUCLEOTIDE SEQUENCE [LARGE SCALE GENOMIC DNA]</scope>
    <source>
        <strain evidence="4">UBA9169</strain>
    </source>
</reference>
<dbReference type="InterPro" id="IPR027385">
    <property type="entry name" value="Beta-barrel_OMP"/>
</dbReference>
<keyword evidence="1 2" id="KW-0732">Signal</keyword>
<feature type="chain" id="PRO_5016897137" description="Outer membrane protein beta-barrel domain-containing protein" evidence="2">
    <location>
        <begin position="22"/>
        <end position="228"/>
    </location>
</feature>
<dbReference type="Proteomes" id="UP000264719">
    <property type="component" value="Unassembled WGS sequence"/>
</dbReference>
<evidence type="ECO:0000259" key="3">
    <source>
        <dbReference type="Pfam" id="PF13505"/>
    </source>
</evidence>
<comment type="caution">
    <text evidence="4">The sequence shown here is derived from an EMBL/GenBank/DDBJ whole genome shotgun (WGS) entry which is preliminary data.</text>
</comment>
<dbReference type="AlphaFoldDB" id="A0A348W997"/>
<protein>
    <recommendedName>
        <fullName evidence="3">Outer membrane protein beta-barrel domain-containing protein</fullName>
    </recommendedName>
</protein>
<evidence type="ECO:0000313" key="5">
    <source>
        <dbReference type="Proteomes" id="UP000264719"/>
    </source>
</evidence>
<name>A0A348W997_9RHOB</name>
<sequence>MKTSFKAAGVALVAMATPAAAEIELSFYLGVQSVQESTLSGTLPGGAAVSRKVDWEGNPLENPFYYGGRLTWWNANNLGFGIEGTHAKAYASSGDLAALGLSRFELSDGHNIITLNVMKRFPSTFTNERFTPYVGGGVGVAIPHVDAQVIGATGRTYDYETTGIALRGIAGMKYSLNDKWALFGEYQATWSDNDITIKADPAVVGQTDGKVGTELVTHAINVGVSYSF</sequence>
<dbReference type="SUPFAM" id="SSF56925">
    <property type="entry name" value="OMPA-like"/>
    <property type="match status" value="1"/>
</dbReference>
<evidence type="ECO:0000313" key="4">
    <source>
        <dbReference type="EMBL" id="HAR51109.1"/>
    </source>
</evidence>
<dbReference type="Pfam" id="PF13505">
    <property type="entry name" value="OMP_b-brl"/>
    <property type="match status" value="1"/>
</dbReference>